<dbReference type="RefSeq" id="XP_022494193.1">
    <property type="nucleotide sequence ID" value="XM_022649827.1"/>
</dbReference>
<organism evidence="2 3">
    <name type="scientific">Fonsecaea nubica</name>
    <dbReference type="NCBI Taxonomy" id="856822"/>
    <lineage>
        <taxon>Eukaryota</taxon>
        <taxon>Fungi</taxon>
        <taxon>Dikarya</taxon>
        <taxon>Ascomycota</taxon>
        <taxon>Pezizomycotina</taxon>
        <taxon>Eurotiomycetes</taxon>
        <taxon>Chaetothyriomycetidae</taxon>
        <taxon>Chaetothyriales</taxon>
        <taxon>Herpotrichiellaceae</taxon>
        <taxon>Fonsecaea</taxon>
    </lineage>
</organism>
<gene>
    <name evidence="2" type="ORF">AYO20_11581</name>
</gene>
<name>A0A178BQW0_9EURO</name>
<evidence type="ECO:0000313" key="3">
    <source>
        <dbReference type="Proteomes" id="UP000185904"/>
    </source>
</evidence>
<accession>A0A178BQW0</accession>
<dbReference type="Proteomes" id="UP000185904">
    <property type="component" value="Unassembled WGS sequence"/>
</dbReference>
<sequence>MVKKSLRWDPEVERQQEAKASRRNPLPPPQDEPPAPPDPPLPTHHRPTVFNLAGKDVFQRRDGKPGFGGSLLRVTRMHRKRGNQVIYHDLADFYDDFHTGQNFPFRLKQHFSGAVVAKGFTLISPTQPKAARYLDPSLTLDHKTPLQRGNELAGKTPLQRGMVCCRWQFPECHQVLVVRGGDRDSTPERHEADYGVDTYYEVVEQDGVSIEEQTIFFLCRALGSDVSTEEEEVLNKLLKKFQRQSF</sequence>
<dbReference type="OrthoDB" id="10393850at2759"/>
<reference evidence="2 3" key="1">
    <citation type="submission" date="2016-03" db="EMBL/GenBank/DDBJ databases">
        <title>The draft genome sequence of Fonsecaea nubica causative agent of cutaneous subcutaneous infection in human host.</title>
        <authorList>
            <person name="Costa F."/>
            <person name="Sybren D.H."/>
            <person name="Raittz R.T."/>
            <person name="Weiss V.A."/>
            <person name="Leao A.C."/>
            <person name="Gomes R."/>
            <person name="De Souza E.M."/>
            <person name="Pedrosa F.O."/>
            <person name="Steffens M.B."/>
            <person name="Bombassaro A."/>
            <person name="Tadra-Sfeir M.Z."/>
            <person name="Moreno L.F."/>
            <person name="Najafzadeh M.J."/>
            <person name="Felipe M.S."/>
            <person name="Teixeira M."/>
            <person name="Sun J."/>
            <person name="Xi L."/>
            <person name="Castro M.A."/>
            <person name="Vicente V.A."/>
        </authorList>
    </citation>
    <scope>NUCLEOTIDE SEQUENCE [LARGE SCALE GENOMIC DNA]</scope>
    <source>
        <strain evidence="2 3">CBS 269.64</strain>
    </source>
</reference>
<feature type="compositionally biased region" description="Basic and acidic residues" evidence="1">
    <location>
        <begin position="1"/>
        <end position="20"/>
    </location>
</feature>
<proteinExistence type="predicted"/>
<comment type="caution">
    <text evidence="2">The sequence shown here is derived from an EMBL/GenBank/DDBJ whole genome shotgun (WGS) entry which is preliminary data.</text>
</comment>
<evidence type="ECO:0000313" key="2">
    <source>
        <dbReference type="EMBL" id="OAL19727.1"/>
    </source>
</evidence>
<keyword evidence="3" id="KW-1185">Reference proteome</keyword>
<evidence type="ECO:0000256" key="1">
    <source>
        <dbReference type="SAM" id="MobiDB-lite"/>
    </source>
</evidence>
<dbReference type="EMBL" id="LVCJ01000168">
    <property type="protein sequence ID" value="OAL19727.1"/>
    <property type="molecule type" value="Genomic_DNA"/>
</dbReference>
<dbReference type="AlphaFoldDB" id="A0A178BQW0"/>
<dbReference type="GeneID" id="34594959"/>
<feature type="compositionally biased region" description="Pro residues" evidence="1">
    <location>
        <begin position="25"/>
        <end position="42"/>
    </location>
</feature>
<protein>
    <submittedName>
        <fullName evidence="2">Uncharacterized protein</fullName>
    </submittedName>
</protein>
<feature type="region of interest" description="Disordered" evidence="1">
    <location>
        <begin position="1"/>
        <end position="47"/>
    </location>
</feature>